<reference evidence="1" key="1">
    <citation type="submission" date="2014-11" db="EMBL/GenBank/DDBJ databases">
        <authorList>
            <person name="Amaro Gonzalez C."/>
        </authorList>
    </citation>
    <scope>NUCLEOTIDE SEQUENCE</scope>
</reference>
<dbReference type="EMBL" id="GBXM01030822">
    <property type="protein sequence ID" value="JAH77755.1"/>
    <property type="molecule type" value="Transcribed_RNA"/>
</dbReference>
<name>A0A0E9VK27_ANGAN</name>
<protein>
    <submittedName>
        <fullName evidence="1">Uncharacterized protein</fullName>
    </submittedName>
</protein>
<sequence length="35" mass="4010">MLVHLNIVFFILDQNHFVSFSSIYLLLAVLGKTCL</sequence>
<evidence type="ECO:0000313" key="1">
    <source>
        <dbReference type="EMBL" id="JAH77755.1"/>
    </source>
</evidence>
<organism evidence="1">
    <name type="scientific">Anguilla anguilla</name>
    <name type="common">European freshwater eel</name>
    <name type="synonym">Muraena anguilla</name>
    <dbReference type="NCBI Taxonomy" id="7936"/>
    <lineage>
        <taxon>Eukaryota</taxon>
        <taxon>Metazoa</taxon>
        <taxon>Chordata</taxon>
        <taxon>Craniata</taxon>
        <taxon>Vertebrata</taxon>
        <taxon>Euteleostomi</taxon>
        <taxon>Actinopterygii</taxon>
        <taxon>Neopterygii</taxon>
        <taxon>Teleostei</taxon>
        <taxon>Anguilliformes</taxon>
        <taxon>Anguillidae</taxon>
        <taxon>Anguilla</taxon>
    </lineage>
</organism>
<reference evidence="1" key="2">
    <citation type="journal article" date="2015" name="Fish Shellfish Immunol.">
        <title>Early steps in the European eel (Anguilla anguilla)-Vibrio vulnificus interaction in the gills: Role of the RtxA13 toxin.</title>
        <authorList>
            <person name="Callol A."/>
            <person name="Pajuelo D."/>
            <person name="Ebbesson L."/>
            <person name="Teles M."/>
            <person name="MacKenzie S."/>
            <person name="Amaro C."/>
        </authorList>
    </citation>
    <scope>NUCLEOTIDE SEQUENCE</scope>
</reference>
<accession>A0A0E9VK27</accession>
<dbReference type="AlphaFoldDB" id="A0A0E9VK27"/>
<proteinExistence type="predicted"/>